<evidence type="ECO:0000256" key="5">
    <source>
        <dbReference type="ARBA" id="ARBA00022597"/>
    </source>
</evidence>
<keyword evidence="7" id="KW-0769">Symport</keyword>
<evidence type="ECO:0000256" key="10">
    <source>
        <dbReference type="ARBA" id="ARBA00044504"/>
    </source>
</evidence>
<dbReference type="GO" id="GO:0005773">
    <property type="term" value="C:vacuole"/>
    <property type="evidence" value="ECO:0007669"/>
    <property type="project" value="TreeGrafter"/>
</dbReference>
<gene>
    <name evidence="13" type="ORF">LIER_36599</name>
</gene>
<dbReference type="GO" id="GO:0005886">
    <property type="term" value="C:plasma membrane"/>
    <property type="evidence" value="ECO:0007669"/>
    <property type="project" value="InterPro"/>
</dbReference>
<feature type="transmembrane region" description="Helical" evidence="12">
    <location>
        <begin position="103"/>
        <end position="121"/>
    </location>
</feature>
<keyword evidence="5" id="KW-0762">Sugar transport</keyword>
<evidence type="ECO:0000313" key="13">
    <source>
        <dbReference type="EMBL" id="GAA0147867.1"/>
    </source>
</evidence>
<feature type="transmembrane region" description="Helical" evidence="12">
    <location>
        <begin position="328"/>
        <end position="349"/>
    </location>
</feature>
<evidence type="ECO:0000256" key="2">
    <source>
        <dbReference type="ARBA" id="ARBA00004914"/>
    </source>
</evidence>
<evidence type="ECO:0000256" key="3">
    <source>
        <dbReference type="ARBA" id="ARBA00007134"/>
    </source>
</evidence>
<feature type="transmembrane region" description="Helical" evidence="12">
    <location>
        <begin position="228"/>
        <end position="247"/>
    </location>
</feature>
<keyword evidence="4" id="KW-0813">Transport</keyword>
<dbReference type="NCBIfam" id="TIGR01301">
    <property type="entry name" value="GPH_sucrose"/>
    <property type="match status" value="1"/>
</dbReference>
<name>A0AAV3PCV4_LITER</name>
<keyword evidence="8 12" id="KW-1133">Transmembrane helix</keyword>
<feature type="transmembrane region" description="Helical" evidence="12">
    <location>
        <begin position="180"/>
        <end position="200"/>
    </location>
</feature>
<evidence type="ECO:0000256" key="8">
    <source>
        <dbReference type="ARBA" id="ARBA00022989"/>
    </source>
</evidence>
<feature type="transmembrane region" description="Helical" evidence="12">
    <location>
        <begin position="474"/>
        <end position="492"/>
    </location>
</feature>
<dbReference type="GO" id="GO:0008506">
    <property type="term" value="F:sucrose:proton symporter activity"/>
    <property type="evidence" value="ECO:0007669"/>
    <property type="project" value="TreeGrafter"/>
</dbReference>
<dbReference type="Pfam" id="PF13347">
    <property type="entry name" value="MFS_2"/>
    <property type="match status" value="1"/>
</dbReference>
<dbReference type="CDD" id="cd17313">
    <property type="entry name" value="MFS_SLC45_SUC"/>
    <property type="match status" value="1"/>
</dbReference>
<dbReference type="SUPFAM" id="SSF103473">
    <property type="entry name" value="MFS general substrate transporter"/>
    <property type="match status" value="1"/>
</dbReference>
<organism evidence="13 14">
    <name type="scientific">Lithospermum erythrorhizon</name>
    <name type="common">Purple gromwell</name>
    <name type="synonym">Lithospermum officinale var. erythrorhizon</name>
    <dbReference type="NCBI Taxonomy" id="34254"/>
    <lineage>
        <taxon>Eukaryota</taxon>
        <taxon>Viridiplantae</taxon>
        <taxon>Streptophyta</taxon>
        <taxon>Embryophyta</taxon>
        <taxon>Tracheophyta</taxon>
        <taxon>Spermatophyta</taxon>
        <taxon>Magnoliopsida</taxon>
        <taxon>eudicotyledons</taxon>
        <taxon>Gunneridae</taxon>
        <taxon>Pentapetalae</taxon>
        <taxon>asterids</taxon>
        <taxon>lamiids</taxon>
        <taxon>Boraginales</taxon>
        <taxon>Boraginaceae</taxon>
        <taxon>Boraginoideae</taxon>
        <taxon>Lithospermeae</taxon>
        <taxon>Lithospermum</taxon>
    </lineage>
</organism>
<comment type="similarity">
    <text evidence="10">Belongs to the major facilitator superfamily. Phosphate:H(+) symporter (TC 2.A.1.9) family.</text>
</comment>
<dbReference type="Proteomes" id="UP001454036">
    <property type="component" value="Unassembled WGS sequence"/>
</dbReference>
<dbReference type="EMBL" id="BAABME010016888">
    <property type="protein sequence ID" value="GAA0147867.1"/>
    <property type="molecule type" value="Genomic_DNA"/>
</dbReference>
<feature type="region of interest" description="Disordered" evidence="11">
    <location>
        <begin position="1"/>
        <end position="22"/>
    </location>
</feature>
<dbReference type="InterPro" id="IPR036259">
    <property type="entry name" value="MFS_trans_sf"/>
</dbReference>
<proteinExistence type="inferred from homology"/>
<keyword evidence="9 12" id="KW-0472">Membrane</keyword>
<feature type="transmembrane region" description="Helical" evidence="12">
    <location>
        <begin position="396"/>
        <end position="424"/>
    </location>
</feature>
<feature type="transmembrane region" description="Helical" evidence="12">
    <location>
        <begin position="281"/>
        <end position="300"/>
    </location>
</feature>
<evidence type="ECO:0000313" key="14">
    <source>
        <dbReference type="Proteomes" id="UP001454036"/>
    </source>
</evidence>
<feature type="transmembrane region" description="Helical" evidence="12">
    <location>
        <begin position="67"/>
        <end position="91"/>
    </location>
</feature>
<dbReference type="Gene3D" id="1.20.1250.20">
    <property type="entry name" value="MFS general substrate transporter like domains"/>
    <property type="match status" value="1"/>
</dbReference>
<protein>
    <submittedName>
        <fullName evidence="13">Secondary carrier transporter</fullName>
    </submittedName>
</protein>
<dbReference type="PANTHER" id="PTHR19432">
    <property type="entry name" value="SUGAR TRANSPORTER"/>
    <property type="match status" value="1"/>
</dbReference>
<feature type="transmembrane region" description="Helical" evidence="12">
    <location>
        <begin position="141"/>
        <end position="159"/>
    </location>
</feature>
<keyword evidence="14" id="KW-1185">Reference proteome</keyword>
<feature type="transmembrane region" description="Helical" evidence="12">
    <location>
        <begin position="436"/>
        <end position="454"/>
    </location>
</feature>
<evidence type="ECO:0000256" key="11">
    <source>
        <dbReference type="SAM" id="MobiDB-lite"/>
    </source>
</evidence>
<dbReference type="InterPro" id="IPR005989">
    <property type="entry name" value="Suc_symporter_pln"/>
</dbReference>
<comment type="pathway">
    <text evidence="2">Glycan biosynthesis; sucrose metabolism.</text>
</comment>
<comment type="similarity">
    <text evidence="3">Belongs to the glycoside-pentoside-hexuronide (GPH) cation symporter transporter (TC 2.A.2.4) family.</text>
</comment>
<comment type="subcellular location">
    <subcellularLocation>
        <location evidence="1">Membrane</location>
        <topology evidence="1">Multi-pass membrane protein</topology>
    </subcellularLocation>
</comment>
<comment type="caution">
    <text evidence="13">The sequence shown here is derived from an EMBL/GenBank/DDBJ whole genome shotgun (WGS) entry which is preliminary data.</text>
</comment>
<evidence type="ECO:0000256" key="6">
    <source>
        <dbReference type="ARBA" id="ARBA00022692"/>
    </source>
</evidence>
<feature type="transmembrane region" description="Helical" evidence="12">
    <location>
        <begin position="34"/>
        <end position="55"/>
    </location>
</feature>
<dbReference type="PANTHER" id="PTHR19432:SF70">
    <property type="entry name" value="SUCROSE TRANSPORT PROTEIN SUC1-RELATED"/>
    <property type="match status" value="1"/>
</dbReference>
<feature type="transmembrane region" description="Helical" evidence="12">
    <location>
        <begin position="356"/>
        <end position="376"/>
    </location>
</feature>
<dbReference type="AlphaFoldDB" id="A0AAV3PCV4"/>
<evidence type="ECO:0000256" key="12">
    <source>
        <dbReference type="SAM" id="Phobius"/>
    </source>
</evidence>
<evidence type="ECO:0000256" key="1">
    <source>
        <dbReference type="ARBA" id="ARBA00004141"/>
    </source>
</evidence>
<reference evidence="13 14" key="1">
    <citation type="submission" date="2024-01" db="EMBL/GenBank/DDBJ databases">
        <title>The complete chloroplast genome sequence of Lithospermum erythrorhizon: insights into the phylogenetic relationship among Boraginaceae species and the maternal lineages of purple gromwells.</title>
        <authorList>
            <person name="Okada T."/>
            <person name="Watanabe K."/>
        </authorList>
    </citation>
    <scope>NUCLEOTIDE SEQUENCE [LARGE SCALE GENOMIC DNA]</scope>
</reference>
<evidence type="ECO:0000256" key="7">
    <source>
        <dbReference type="ARBA" id="ARBA00022847"/>
    </source>
</evidence>
<evidence type="ECO:0000256" key="4">
    <source>
        <dbReference type="ARBA" id="ARBA00022448"/>
    </source>
</evidence>
<accession>A0AAV3PCV4</accession>
<sequence length="509" mass="54394">MGSQKDTKLRNGSTRYDDESGYSSESRATTYRKMITVASVAAGVQFGWALQLSLLTPYVQLLGVPHMWASFVWLCGPVSGLLVQPIVGYFSDSSTSRFGKRRPYIVAGAVMVILSVVLIGFAADFGHMAGDSLDGKVKTRAVAIFVVGFWVLDVANNTLQGPLRAFLADICNDDMDLAKSANAFCSFFMGVGNILGYSAGSYGKLYTVLPFTKTAACDTYCANLKTCFIFSICLLLCLTLLAVLTVGEKPQDIVIKSEPESPFLFFISLGKAIKQMQRPMWILLAVTCMNWLAWFPWLLYNTDWMGKEVFGGDVGEPTYALGVQTGSLGLMLNSVILMFISIAIVFVSGGGNGVKIMWAVSNFLMVVCFLMTLWITKTAEHRRKFDPQGLPLPPSANIKAGALAIFSLLGASIAVTFSVPFAMASMYCMSSTDGPGQGLSIGVLNLAIVTPQMFVSVTSGPWSALFGGGNVPVFYAGAGAALLCGLMALFILPTPPKGVKAIAMGGGGH</sequence>
<evidence type="ECO:0000256" key="9">
    <source>
        <dbReference type="ARBA" id="ARBA00023136"/>
    </source>
</evidence>
<keyword evidence="6 12" id="KW-0812">Transmembrane</keyword>